<accession>A0A5C5ZPG3</accession>
<feature type="compositionally biased region" description="Low complexity" evidence="1">
    <location>
        <begin position="7"/>
        <end position="21"/>
    </location>
</feature>
<evidence type="ECO:0008006" key="4">
    <source>
        <dbReference type="Google" id="ProtNLM"/>
    </source>
</evidence>
<dbReference type="SUPFAM" id="SSF46785">
    <property type="entry name" value="Winged helix' DNA-binding domain"/>
    <property type="match status" value="1"/>
</dbReference>
<comment type="caution">
    <text evidence="2">The sequence shown here is derived from an EMBL/GenBank/DDBJ whole genome shotgun (WGS) entry which is preliminary data.</text>
</comment>
<dbReference type="OrthoDB" id="9783370at2"/>
<reference evidence="2 3" key="1">
    <citation type="submission" date="2019-02" db="EMBL/GenBank/DDBJ databases">
        <title>Deep-cultivation of Planctomycetes and their phenomic and genomic characterization uncovers novel biology.</title>
        <authorList>
            <person name="Wiegand S."/>
            <person name="Jogler M."/>
            <person name="Boedeker C."/>
            <person name="Pinto D."/>
            <person name="Vollmers J."/>
            <person name="Rivas-Marin E."/>
            <person name="Kohn T."/>
            <person name="Peeters S.H."/>
            <person name="Heuer A."/>
            <person name="Rast P."/>
            <person name="Oberbeckmann S."/>
            <person name="Bunk B."/>
            <person name="Jeske O."/>
            <person name="Meyerdierks A."/>
            <person name="Storesund J.E."/>
            <person name="Kallscheuer N."/>
            <person name="Luecker S."/>
            <person name="Lage O.M."/>
            <person name="Pohl T."/>
            <person name="Merkel B.J."/>
            <person name="Hornburger P."/>
            <person name="Mueller R.-W."/>
            <person name="Bruemmer F."/>
            <person name="Labrenz M."/>
            <person name="Spormann A.M."/>
            <person name="Op Den Camp H."/>
            <person name="Overmann J."/>
            <person name="Amann R."/>
            <person name="Jetten M.S.M."/>
            <person name="Mascher T."/>
            <person name="Medema M.H."/>
            <person name="Devos D.P."/>
            <person name="Kaster A.-K."/>
            <person name="Ovreas L."/>
            <person name="Rohde M."/>
            <person name="Galperin M.Y."/>
            <person name="Jogler C."/>
        </authorList>
    </citation>
    <scope>NUCLEOTIDE SEQUENCE [LARGE SCALE GENOMIC DNA]</scope>
    <source>
        <strain evidence="2 3">Mal64</strain>
    </source>
</reference>
<dbReference type="Proteomes" id="UP000315440">
    <property type="component" value="Unassembled WGS sequence"/>
</dbReference>
<dbReference type="EMBL" id="SJPQ01000002">
    <property type="protein sequence ID" value="TWT89005.1"/>
    <property type="molecule type" value="Genomic_DNA"/>
</dbReference>
<feature type="region of interest" description="Disordered" evidence="1">
    <location>
        <begin position="1"/>
        <end position="47"/>
    </location>
</feature>
<dbReference type="SUPFAM" id="SSF52540">
    <property type="entry name" value="P-loop containing nucleoside triphosphate hydrolases"/>
    <property type="match status" value="1"/>
</dbReference>
<proteinExistence type="predicted"/>
<organism evidence="2 3">
    <name type="scientific">Pseudobythopirellula maris</name>
    <dbReference type="NCBI Taxonomy" id="2527991"/>
    <lineage>
        <taxon>Bacteria</taxon>
        <taxon>Pseudomonadati</taxon>
        <taxon>Planctomycetota</taxon>
        <taxon>Planctomycetia</taxon>
        <taxon>Pirellulales</taxon>
        <taxon>Lacipirellulaceae</taxon>
        <taxon>Pseudobythopirellula</taxon>
    </lineage>
</organism>
<dbReference type="Gene3D" id="3.40.50.300">
    <property type="entry name" value="P-loop containing nucleotide triphosphate hydrolases"/>
    <property type="match status" value="1"/>
</dbReference>
<dbReference type="InterPro" id="IPR027417">
    <property type="entry name" value="P-loop_NTPase"/>
</dbReference>
<evidence type="ECO:0000313" key="2">
    <source>
        <dbReference type="EMBL" id="TWT89005.1"/>
    </source>
</evidence>
<evidence type="ECO:0000313" key="3">
    <source>
        <dbReference type="Proteomes" id="UP000315440"/>
    </source>
</evidence>
<feature type="compositionally biased region" description="Pro residues" evidence="1">
    <location>
        <begin position="27"/>
        <end position="45"/>
    </location>
</feature>
<sequence>MQPTSEGLALSAAGAPPAGLADWKPPGLSPQPTAPPRALEPPPEPQTLEQAGLTAALVEGLVLKVLLHSGASSGRDVADRTRLSRALVSETLGRLRDDLQVTIKGQAGPSDYIYQLSEAGFAAARRCVEQANYADAAPVPLEAYERAMRGQSLGSSRVGLEQLRTALAELTLRPELLSLLAQAINDGRGMFLFGSPGNGKTSIAERVCRAFGESIWIPRAVSVGGDMIRLFDASCHEEIDDPSLAAARYDRRWVLIRRPTVVVGGELTLDQLDPAFNADSGVSEAPVQLKACGGALVIDDFGRQRASSTEILNRLIVPLEKRFDFLSLASGRQLQVPFETLFVLSTNLEPRELVDEAFLRRIPYKIEVDDPSEQQFRSLLNAEAARAGYRLAPEAADLLLSEHYRGADRPMRFCHPRDLVRQAVNFCEVHGRPPVVDEEALGAAVRNYFAGL</sequence>
<dbReference type="RefSeq" id="WP_146400539.1">
    <property type="nucleotide sequence ID" value="NZ_SJPQ01000002.1"/>
</dbReference>
<protein>
    <recommendedName>
        <fullName evidence="4">AAA+ ATPase domain-containing protein</fullName>
    </recommendedName>
</protein>
<dbReference type="AlphaFoldDB" id="A0A5C5ZPG3"/>
<evidence type="ECO:0000256" key="1">
    <source>
        <dbReference type="SAM" id="MobiDB-lite"/>
    </source>
</evidence>
<keyword evidence="3" id="KW-1185">Reference proteome</keyword>
<dbReference type="InterPro" id="IPR036390">
    <property type="entry name" value="WH_DNA-bd_sf"/>
</dbReference>
<gene>
    <name evidence="2" type="ORF">Mal64_24960</name>
</gene>
<name>A0A5C5ZPG3_9BACT</name>